<accession>A0A4R3PWS4</accession>
<evidence type="ECO:0000313" key="1">
    <source>
        <dbReference type="EMBL" id="TCU07563.1"/>
    </source>
</evidence>
<protein>
    <submittedName>
        <fullName evidence="1">Uncharacterized protein</fullName>
    </submittedName>
</protein>
<evidence type="ECO:0000313" key="2">
    <source>
        <dbReference type="Proteomes" id="UP000294576"/>
    </source>
</evidence>
<dbReference type="AntiFam" id="ANF00133">
    <property type="entry name" value="Shadow ORF (opposite mccA)"/>
</dbReference>
<sequence>MAVEVAGIGLSSAKIRIDGDAGKQAGIGCDRPDLDAGTRGCELRKCGVAVRPIRNDLGNHRVIEGGDFIPLLDAAIDKDCFWQSQRAG</sequence>
<proteinExistence type="predicted"/>
<gene>
    <name evidence="1" type="ORF">EV132_1296</name>
</gene>
<dbReference type="EMBL" id="SMBH01000029">
    <property type="protein sequence ID" value="TCU07563.1"/>
    <property type="molecule type" value="Genomic_DNA"/>
</dbReference>
<reference evidence="1 2" key="1">
    <citation type="submission" date="2019-03" db="EMBL/GenBank/DDBJ databases">
        <title>Genomic Encyclopedia of Type Strains, Phase IV (KMG-V): Genome sequencing to study the core and pangenomes of soil and plant-associated prokaryotes.</title>
        <authorList>
            <person name="Whitman W."/>
        </authorList>
    </citation>
    <scope>NUCLEOTIDE SEQUENCE [LARGE SCALE GENOMIC DNA]</scope>
    <source>
        <strain evidence="1 2">Hc14</strain>
    </source>
</reference>
<comment type="caution">
    <text evidence="1">The sequence shown here is derived from an EMBL/GenBank/DDBJ whole genome shotgun (WGS) entry which is preliminary data.</text>
</comment>
<name>A0A4R3PWS4_RHISU</name>
<dbReference type="Proteomes" id="UP000294576">
    <property type="component" value="Unassembled WGS sequence"/>
</dbReference>
<organism evidence="1 2">
    <name type="scientific">Rhizobium sullae</name>
    <name type="common">Rhizobium hedysari</name>
    <dbReference type="NCBI Taxonomy" id="50338"/>
    <lineage>
        <taxon>Bacteria</taxon>
        <taxon>Pseudomonadati</taxon>
        <taxon>Pseudomonadota</taxon>
        <taxon>Alphaproteobacteria</taxon>
        <taxon>Hyphomicrobiales</taxon>
        <taxon>Rhizobiaceae</taxon>
        <taxon>Rhizobium/Agrobacterium group</taxon>
        <taxon>Rhizobium</taxon>
    </lineage>
</organism>
<dbReference type="AlphaFoldDB" id="A0A4R3PWS4"/>